<evidence type="ECO:0000313" key="3">
    <source>
        <dbReference type="Proteomes" id="UP001231189"/>
    </source>
</evidence>
<dbReference type="Proteomes" id="UP001231189">
    <property type="component" value="Unassembled WGS sequence"/>
</dbReference>
<dbReference type="EMBL" id="JAUUTY010000001">
    <property type="protein sequence ID" value="KAK1697940.1"/>
    <property type="molecule type" value="Genomic_DNA"/>
</dbReference>
<accession>A0AAD8X6Z6</accession>
<organism evidence="2 3">
    <name type="scientific">Lolium multiflorum</name>
    <name type="common">Italian ryegrass</name>
    <name type="synonym">Lolium perenne subsp. multiflorum</name>
    <dbReference type="NCBI Taxonomy" id="4521"/>
    <lineage>
        <taxon>Eukaryota</taxon>
        <taxon>Viridiplantae</taxon>
        <taxon>Streptophyta</taxon>
        <taxon>Embryophyta</taxon>
        <taxon>Tracheophyta</taxon>
        <taxon>Spermatophyta</taxon>
        <taxon>Magnoliopsida</taxon>
        <taxon>Liliopsida</taxon>
        <taxon>Poales</taxon>
        <taxon>Poaceae</taxon>
        <taxon>BOP clade</taxon>
        <taxon>Pooideae</taxon>
        <taxon>Poodae</taxon>
        <taxon>Poeae</taxon>
        <taxon>Poeae Chloroplast Group 2 (Poeae type)</taxon>
        <taxon>Loliodinae</taxon>
        <taxon>Loliinae</taxon>
        <taxon>Lolium</taxon>
    </lineage>
</organism>
<reference evidence="2" key="1">
    <citation type="submission" date="2023-07" db="EMBL/GenBank/DDBJ databases">
        <title>A chromosome-level genome assembly of Lolium multiflorum.</title>
        <authorList>
            <person name="Chen Y."/>
            <person name="Copetti D."/>
            <person name="Kolliker R."/>
            <person name="Studer B."/>
        </authorList>
    </citation>
    <scope>NUCLEOTIDE SEQUENCE</scope>
    <source>
        <strain evidence="2">02402/16</strain>
        <tissue evidence="2">Leaf</tissue>
    </source>
</reference>
<evidence type="ECO:0000313" key="2">
    <source>
        <dbReference type="EMBL" id="KAK1697940.1"/>
    </source>
</evidence>
<evidence type="ECO:0000256" key="1">
    <source>
        <dbReference type="SAM" id="Coils"/>
    </source>
</evidence>
<comment type="caution">
    <text evidence="2">The sequence shown here is derived from an EMBL/GenBank/DDBJ whole genome shotgun (WGS) entry which is preliminary data.</text>
</comment>
<dbReference type="AlphaFoldDB" id="A0AAD8X6Z6"/>
<keyword evidence="1" id="KW-0175">Coiled coil</keyword>
<feature type="coiled-coil region" evidence="1">
    <location>
        <begin position="18"/>
        <end position="70"/>
    </location>
</feature>
<keyword evidence="3" id="KW-1185">Reference proteome</keyword>
<name>A0AAD8X6Z6_LOLMU</name>
<gene>
    <name evidence="2" type="ORF">QYE76_014637</name>
</gene>
<sequence>MKTEAAEEAGGGGDGAELNQAMADLNQAQGELSQELADAHQENYDLRGLLEAEQARNKAAQEVLAKKRTEGCQTTAWLDGYATLMGEPDLVPYEAVMAKVHAAVAAQANRLRQQALLLHFTVAEGGGGFPVGGTNAGLDTLHKLDMMMGMPPPPGYAAGMEMALQGFGPHGFPQ</sequence>
<proteinExistence type="predicted"/>
<protein>
    <submittedName>
        <fullName evidence="2">Uncharacterized protein</fullName>
    </submittedName>
</protein>